<evidence type="ECO:0000256" key="9">
    <source>
        <dbReference type="ARBA" id="ARBA00047407"/>
    </source>
</evidence>
<dbReference type="NCBIfam" id="TIGR00132">
    <property type="entry name" value="gatA"/>
    <property type="match status" value="1"/>
</dbReference>
<dbReference type="RefSeq" id="WP_072230044.1">
    <property type="nucleotide sequence ID" value="NZ_FAZI01000019.1"/>
</dbReference>
<dbReference type="GO" id="GO:0016740">
    <property type="term" value="F:transferase activity"/>
    <property type="evidence" value="ECO:0007669"/>
    <property type="project" value="UniProtKB-KW"/>
</dbReference>
<dbReference type="GO" id="GO:0030956">
    <property type="term" value="C:glutamyl-tRNA(Gln) amidotransferase complex"/>
    <property type="evidence" value="ECO:0007669"/>
    <property type="project" value="InterPro"/>
</dbReference>
<protein>
    <recommendedName>
        <fullName evidence="4 10">Glutamyl-tRNA(Gln) amidotransferase subunit A</fullName>
        <shortName evidence="10">Glu-ADT subunit A</shortName>
        <ecNumber evidence="3 10">6.3.5.7</ecNumber>
    </recommendedName>
</protein>
<evidence type="ECO:0000313" key="11">
    <source>
        <dbReference type="EMBL" id="EAH8157498.1"/>
    </source>
</evidence>
<dbReference type="EC" id="6.3.5.7" evidence="3 10"/>
<comment type="subunit">
    <text evidence="2 10">Heterotrimer of A, B and C subunits.</text>
</comment>
<comment type="caution">
    <text evidence="11">The sequence shown here is derived from an EMBL/GenBank/DDBJ whole genome shotgun (WGS) entry which is preliminary data.</text>
</comment>
<feature type="active site" description="Acyl-ester intermediate" evidence="10">
    <location>
        <position position="155"/>
    </location>
</feature>
<feature type="active site" description="Charge relay system" evidence="10">
    <location>
        <position position="131"/>
    </location>
</feature>
<dbReference type="InterPro" id="IPR020556">
    <property type="entry name" value="Amidase_CS"/>
</dbReference>
<comment type="function">
    <text evidence="10">Allows the formation of correctly charged Gln-tRNA(Gln) through the transamidation of misacylated Glu-tRNA(Gln) in organisms which lack glutaminyl-tRNA synthetase. The reaction takes place in the presence of glutamine and ATP through an activated gamma-phospho-Glu-tRNA(Gln).</text>
</comment>
<dbReference type="EMBL" id="AABKAB010000010">
    <property type="protein sequence ID" value="EAH8157498.1"/>
    <property type="molecule type" value="Genomic_DNA"/>
</dbReference>
<dbReference type="InterPro" id="IPR036928">
    <property type="entry name" value="AS_sf"/>
</dbReference>
<dbReference type="GO" id="GO:0005524">
    <property type="term" value="F:ATP binding"/>
    <property type="evidence" value="ECO:0007669"/>
    <property type="project" value="UniProtKB-KW"/>
</dbReference>
<dbReference type="AlphaFoldDB" id="A0A644SAH3"/>
<accession>A0A644SAH3</accession>
<comment type="similarity">
    <text evidence="1 10">Belongs to the amidase family. GatA subfamily.</text>
</comment>
<dbReference type="InterPro" id="IPR023631">
    <property type="entry name" value="Amidase_dom"/>
</dbReference>
<dbReference type="PANTHER" id="PTHR11895:SF151">
    <property type="entry name" value="GLUTAMYL-TRNA(GLN) AMIDOTRANSFERASE SUBUNIT A"/>
    <property type="match status" value="1"/>
</dbReference>
<name>A0A644SAH3_CAMCO</name>
<evidence type="ECO:0000256" key="1">
    <source>
        <dbReference type="ARBA" id="ARBA00008069"/>
    </source>
</evidence>
<evidence type="ECO:0000256" key="7">
    <source>
        <dbReference type="ARBA" id="ARBA00022840"/>
    </source>
</evidence>
<dbReference type="SUPFAM" id="SSF75304">
    <property type="entry name" value="Amidase signature (AS) enzymes"/>
    <property type="match status" value="1"/>
</dbReference>
<reference evidence="11 12" key="1">
    <citation type="submission" date="2019-01" db="EMBL/GenBank/DDBJ databases">
        <authorList>
            <consortium name="PulseNet: The National Subtyping Network for Foodborne Disease Surveillance"/>
            <person name="Tarr C.L."/>
            <person name="Trees E."/>
            <person name="Katz L.S."/>
            <person name="Carleton-Romer H.A."/>
            <person name="Stroika S."/>
            <person name="Kucerova Z."/>
            <person name="Roache K.F."/>
            <person name="Sabol A.L."/>
            <person name="Besser J."/>
            <person name="Gerner-Smidt P."/>
        </authorList>
    </citation>
    <scope>NUCLEOTIDE SEQUENCE [LARGE SCALE GENOMIC DNA]</scope>
    <source>
        <strain evidence="11 12">PNUSAC007828</strain>
    </source>
</reference>
<evidence type="ECO:0000256" key="5">
    <source>
        <dbReference type="ARBA" id="ARBA00022598"/>
    </source>
</evidence>
<dbReference type="Gene3D" id="3.90.1300.10">
    <property type="entry name" value="Amidase signature (AS) domain"/>
    <property type="match status" value="1"/>
</dbReference>
<dbReference type="Proteomes" id="UP000576616">
    <property type="component" value="Unassembled WGS sequence"/>
</dbReference>
<evidence type="ECO:0000256" key="6">
    <source>
        <dbReference type="ARBA" id="ARBA00022741"/>
    </source>
</evidence>
<comment type="catalytic activity">
    <reaction evidence="9 10">
        <text>L-glutamyl-tRNA(Gln) + L-glutamine + ATP + H2O = L-glutaminyl-tRNA(Gln) + L-glutamate + ADP + phosphate + H(+)</text>
        <dbReference type="Rhea" id="RHEA:17521"/>
        <dbReference type="Rhea" id="RHEA-COMP:9681"/>
        <dbReference type="Rhea" id="RHEA-COMP:9684"/>
        <dbReference type="ChEBI" id="CHEBI:15377"/>
        <dbReference type="ChEBI" id="CHEBI:15378"/>
        <dbReference type="ChEBI" id="CHEBI:29985"/>
        <dbReference type="ChEBI" id="CHEBI:30616"/>
        <dbReference type="ChEBI" id="CHEBI:43474"/>
        <dbReference type="ChEBI" id="CHEBI:58359"/>
        <dbReference type="ChEBI" id="CHEBI:78520"/>
        <dbReference type="ChEBI" id="CHEBI:78521"/>
        <dbReference type="ChEBI" id="CHEBI:456216"/>
        <dbReference type="EC" id="6.3.5.7"/>
    </reaction>
</comment>
<organism evidence="11 12">
    <name type="scientific">Campylobacter coli</name>
    <dbReference type="NCBI Taxonomy" id="195"/>
    <lineage>
        <taxon>Bacteria</taxon>
        <taxon>Pseudomonadati</taxon>
        <taxon>Campylobacterota</taxon>
        <taxon>Epsilonproteobacteria</taxon>
        <taxon>Campylobacterales</taxon>
        <taxon>Campylobacteraceae</taxon>
        <taxon>Campylobacter</taxon>
    </lineage>
</organism>
<dbReference type="Pfam" id="PF01425">
    <property type="entry name" value="Amidase"/>
    <property type="match status" value="1"/>
</dbReference>
<keyword evidence="5 10" id="KW-0436">Ligase</keyword>
<dbReference type="GO" id="GO:0050567">
    <property type="term" value="F:glutaminyl-tRNA synthase (glutamine-hydrolyzing) activity"/>
    <property type="evidence" value="ECO:0007669"/>
    <property type="project" value="UniProtKB-UniRule"/>
</dbReference>
<proteinExistence type="inferred from homology"/>
<gene>
    <name evidence="10 11" type="primary">gatA</name>
    <name evidence="11" type="ORF">ES716_06135</name>
</gene>
<evidence type="ECO:0000313" key="12">
    <source>
        <dbReference type="Proteomes" id="UP000576616"/>
    </source>
</evidence>
<evidence type="ECO:0000256" key="10">
    <source>
        <dbReference type="HAMAP-Rule" id="MF_00120"/>
    </source>
</evidence>
<evidence type="ECO:0000256" key="8">
    <source>
        <dbReference type="ARBA" id="ARBA00022917"/>
    </source>
</evidence>
<keyword evidence="8 10" id="KW-0648">Protein biosynthesis</keyword>
<dbReference type="InterPro" id="IPR004412">
    <property type="entry name" value="GatA"/>
</dbReference>
<dbReference type="InterPro" id="IPR000120">
    <property type="entry name" value="Amidase"/>
</dbReference>
<keyword evidence="6 10" id="KW-0547">Nucleotide-binding</keyword>
<dbReference type="HAMAP" id="MF_00120">
    <property type="entry name" value="GatA"/>
    <property type="match status" value="1"/>
</dbReference>
<evidence type="ECO:0000256" key="2">
    <source>
        <dbReference type="ARBA" id="ARBA00011123"/>
    </source>
</evidence>
<sequence>MITLKEALKYSKEELENLKKELNDKAKKENKIGAYIEQFLGKDLSDGGEGIPIAIKDNISVKDWELTCASKILQGYVAPYDATAIKNLRSKGFSPYGRTNMDEFAMGSSSATSFYGKTLNPLNFARVPGGSSGGSAAAVAGGLALASLGSDTGGSVRQPAAFCGCVGFKPSYGRVSRYGLASYSSSLDQIGVLTQNVEDAAILYDAIAGYDKMDSTSAQIDFTPTAPNLNAEKKLRIAVIENYVNEASAEVKAALLKSIEMLKANGHEIVYKNMLDSKFDIAAYYIIATAEASANLSRYDGVRYGKRSQNTENLKDMYINTRSEGFGEEVKRRILLGTFVLSSGYYDAYYIKAQKARAFIKAKYEEILQDADLIFMPVTPTTAFEFNAKKSPMEVYLEDIYTISLNLAGLGGISVPVGKDKEGLNISAQLICKAFDEQTLLDGALSLEKIIKEK</sequence>
<dbReference type="PANTHER" id="PTHR11895">
    <property type="entry name" value="TRANSAMIDASE"/>
    <property type="match status" value="1"/>
</dbReference>
<dbReference type="GO" id="GO:0006412">
    <property type="term" value="P:translation"/>
    <property type="evidence" value="ECO:0007669"/>
    <property type="project" value="UniProtKB-UniRule"/>
</dbReference>
<feature type="active site" description="Charge relay system" evidence="10">
    <location>
        <position position="56"/>
    </location>
</feature>
<evidence type="ECO:0000256" key="3">
    <source>
        <dbReference type="ARBA" id="ARBA00012739"/>
    </source>
</evidence>
<keyword evidence="11" id="KW-0808">Transferase</keyword>
<evidence type="ECO:0000256" key="4">
    <source>
        <dbReference type="ARBA" id="ARBA00014428"/>
    </source>
</evidence>
<dbReference type="PROSITE" id="PS00571">
    <property type="entry name" value="AMIDASES"/>
    <property type="match status" value="1"/>
</dbReference>
<keyword evidence="7 10" id="KW-0067">ATP-binding</keyword>